<dbReference type="SUPFAM" id="SSF56784">
    <property type="entry name" value="HAD-like"/>
    <property type="match status" value="1"/>
</dbReference>
<keyword evidence="1" id="KW-0378">Hydrolase</keyword>
<dbReference type="RefSeq" id="XP_004341687.1">
    <property type="nucleotide sequence ID" value="XM_004341639.1"/>
</dbReference>
<organism evidence="1 2">
    <name type="scientific">Acanthamoeba castellanii (strain ATCC 30010 / Neff)</name>
    <dbReference type="NCBI Taxonomy" id="1257118"/>
    <lineage>
        <taxon>Eukaryota</taxon>
        <taxon>Amoebozoa</taxon>
        <taxon>Discosea</taxon>
        <taxon>Longamoebia</taxon>
        <taxon>Centramoebida</taxon>
        <taxon>Acanthamoebidae</taxon>
        <taxon>Acanthamoeba</taxon>
    </lineage>
</organism>
<dbReference type="Pfam" id="PF13344">
    <property type="entry name" value="Hydrolase_6"/>
    <property type="match status" value="1"/>
</dbReference>
<feature type="non-terminal residue" evidence="1">
    <location>
        <position position="333"/>
    </location>
</feature>
<evidence type="ECO:0000313" key="2">
    <source>
        <dbReference type="Proteomes" id="UP000011083"/>
    </source>
</evidence>
<dbReference type="Proteomes" id="UP000011083">
    <property type="component" value="Unassembled WGS sequence"/>
</dbReference>
<dbReference type="InterPro" id="IPR036412">
    <property type="entry name" value="HAD-like_sf"/>
</dbReference>
<dbReference type="KEGG" id="acan:ACA1_197850"/>
<dbReference type="AlphaFoldDB" id="L8H335"/>
<dbReference type="Pfam" id="PF13242">
    <property type="entry name" value="Hydrolase_like"/>
    <property type="match status" value="1"/>
</dbReference>
<keyword evidence="2" id="KW-1185">Reference proteome</keyword>
<proteinExistence type="predicted"/>
<dbReference type="GO" id="GO:0005737">
    <property type="term" value="C:cytoplasm"/>
    <property type="evidence" value="ECO:0007669"/>
    <property type="project" value="TreeGrafter"/>
</dbReference>
<gene>
    <name evidence="1" type="ORF">ACA1_197850</name>
</gene>
<dbReference type="InterPro" id="IPR006357">
    <property type="entry name" value="HAD-SF_hydro_IIA"/>
</dbReference>
<dbReference type="STRING" id="1257118.L8H335"/>
<dbReference type="GeneID" id="14920418"/>
<dbReference type="OMA" id="PEGGTCY"/>
<dbReference type="EMBL" id="KB007932">
    <property type="protein sequence ID" value="ELR19595.1"/>
    <property type="molecule type" value="Genomic_DNA"/>
</dbReference>
<dbReference type="GO" id="GO:0016791">
    <property type="term" value="F:phosphatase activity"/>
    <property type="evidence" value="ECO:0007669"/>
    <property type="project" value="TreeGrafter"/>
</dbReference>
<protein>
    <submittedName>
        <fullName evidence="1">HAD hydrolase, family IIA subfamily protein</fullName>
    </submittedName>
</protein>
<evidence type="ECO:0000313" key="1">
    <source>
        <dbReference type="EMBL" id="ELR19595.1"/>
    </source>
</evidence>
<dbReference type="Gene3D" id="3.40.50.1000">
    <property type="entry name" value="HAD superfamily/HAD-like"/>
    <property type="match status" value="2"/>
</dbReference>
<sequence>TLHVLSYRRLKRLTGQRGASPQRLVSPSSFAAPSSSFSSTVAVLAPTGSGTASAAGRPHHHPTAGELVARKQGATELTVETTEAAIAAQAEHIRNKKGFIIDMDGVVYHENKLIPGAKEMVAWLQKEGKEFLFLTNSSDKTPKDLKYKLSSFGIHVEEKNFYTSALSTANFISKQKPHGYTITDIRPDYVVVGETKNYNIDRMEKAINLVRNGAKLIGTNCDLLDKSVTGFLPACGTLVAPIVLATGVDAYFVGKPNPLIMRLALSRLGTHRHETVIIGDRMDTDIIAGVESEIDTVLVLSGVTSPAELHHFAYNPAFILDSLADITRTLPAH</sequence>
<accession>L8H335</accession>
<reference evidence="1 2" key="1">
    <citation type="journal article" date="2013" name="Genome Biol.">
        <title>Genome of Acanthamoeba castellanii highlights extensive lateral gene transfer and early evolution of tyrosine kinase signaling.</title>
        <authorList>
            <person name="Clarke M."/>
            <person name="Lohan A.J."/>
            <person name="Liu B."/>
            <person name="Lagkouvardos I."/>
            <person name="Roy S."/>
            <person name="Zafar N."/>
            <person name="Bertelli C."/>
            <person name="Schilde C."/>
            <person name="Kianianmomeni A."/>
            <person name="Burglin T.R."/>
            <person name="Frech C."/>
            <person name="Turcotte B."/>
            <person name="Kopec K.O."/>
            <person name="Synnott J.M."/>
            <person name="Choo C."/>
            <person name="Paponov I."/>
            <person name="Finkler A."/>
            <person name="Soon Heng Tan C."/>
            <person name="Hutchins A.P."/>
            <person name="Weinmeier T."/>
            <person name="Rattei T."/>
            <person name="Chu J.S."/>
            <person name="Gimenez G."/>
            <person name="Irimia M."/>
            <person name="Rigden D.J."/>
            <person name="Fitzpatrick D.A."/>
            <person name="Lorenzo-Morales J."/>
            <person name="Bateman A."/>
            <person name="Chiu C.H."/>
            <person name="Tang P."/>
            <person name="Hegemann P."/>
            <person name="Fromm H."/>
            <person name="Raoult D."/>
            <person name="Greub G."/>
            <person name="Miranda-Saavedra D."/>
            <person name="Chen N."/>
            <person name="Nash P."/>
            <person name="Ginger M.L."/>
            <person name="Horn M."/>
            <person name="Schaap P."/>
            <person name="Caler L."/>
            <person name="Loftus B."/>
        </authorList>
    </citation>
    <scope>NUCLEOTIDE SEQUENCE [LARGE SCALE GENOMIC DNA]</scope>
    <source>
        <strain evidence="1 2">Neff</strain>
    </source>
</reference>
<dbReference type="InterPro" id="IPR023214">
    <property type="entry name" value="HAD_sf"/>
</dbReference>
<dbReference type="PANTHER" id="PTHR19288">
    <property type="entry name" value="4-NITROPHENYLPHOSPHATASE-RELATED"/>
    <property type="match status" value="1"/>
</dbReference>
<dbReference type="VEuPathDB" id="AmoebaDB:ACA1_197850"/>
<dbReference type="OrthoDB" id="413953at2759"/>
<dbReference type="PANTHER" id="PTHR19288:SF46">
    <property type="entry name" value="HALOACID DEHALOGENASE-LIKE HYDROLASE DOMAIN-CONTAINING PROTEIN 2"/>
    <property type="match status" value="1"/>
</dbReference>
<name>L8H335_ACACF</name>